<dbReference type="EMBL" id="SNRY01009788">
    <property type="protein sequence ID" value="KAA6306598.1"/>
    <property type="molecule type" value="Genomic_DNA"/>
</dbReference>
<dbReference type="InterPro" id="IPR004199">
    <property type="entry name" value="B-gal_small/dom_5"/>
</dbReference>
<dbReference type="GO" id="GO:0005975">
    <property type="term" value="P:carbohydrate metabolic process"/>
    <property type="evidence" value="ECO:0007669"/>
    <property type="project" value="InterPro"/>
</dbReference>
<dbReference type="SUPFAM" id="SSF74650">
    <property type="entry name" value="Galactose mutarotase-like"/>
    <property type="match status" value="1"/>
</dbReference>
<dbReference type="GO" id="GO:0009341">
    <property type="term" value="C:beta-galactosidase complex"/>
    <property type="evidence" value="ECO:0007669"/>
    <property type="project" value="InterPro"/>
</dbReference>
<evidence type="ECO:0000313" key="2">
    <source>
        <dbReference type="EMBL" id="KAA6306598.1"/>
    </source>
</evidence>
<accession>A0A5J4PCA8</accession>
<comment type="caution">
    <text evidence="2">The sequence shown here is derived from an EMBL/GenBank/DDBJ whole genome shotgun (WGS) entry which is preliminary data.</text>
</comment>
<sequence>TRHLHATDPTREPLVDLFIDYRMMGVGGDNSWGAIPHEAYLIRLEKENRIEYGFTIIPISK</sequence>
<dbReference type="InterPro" id="IPR011013">
    <property type="entry name" value="Gal_mutarotase_sf_dom"/>
</dbReference>
<evidence type="ECO:0000259" key="1">
    <source>
        <dbReference type="Pfam" id="PF02929"/>
    </source>
</evidence>
<dbReference type="AlphaFoldDB" id="A0A5J4PCA8"/>
<organism evidence="2">
    <name type="scientific">termite gut metagenome</name>
    <dbReference type="NCBI Taxonomy" id="433724"/>
    <lineage>
        <taxon>unclassified sequences</taxon>
        <taxon>metagenomes</taxon>
        <taxon>organismal metagenomes</taxon>
    </lineage>
</organism>
<feature type="domain" description="Beta galactosidase small chain/" evidence="1">
    <location>
        <begin position="5"/>
        <end position="56"/>
    </location>
</feature>
<gene>
    <name evidence="2" type="ORF">EZS27_041741</name>
</gene>
<dbReference type="GO" id="GO:0030246">
    <property type="term" value="F:carbohydrate binding"/>
    <property type="evidence" value="ECO:0007669"/>
    <property type="project" value="InterPro"/>
</dbReference>
<name>A0A5J4PCA8_9ZZZZ</name>
<dbReference type="InterPro" id="IPR014718">
    <property type="entry name" value="GH-type_carb-bd"/>
</dbReference>
<dbReference type="Gene3D" id="2.70.98.10">
    <property type="match status" value="1"/>
</dbReference>
<proteinExistence type="predicted"/>
<dbReference type="GO" id="GO:0004565">
    <property type="term" value="F:beta-galactosidase activity"/>
    <property type="evidence" value="ECO:0007669"/>
    <property type="project" value="InterPro"/>
</dbReference>
<dbReference type="Pfam" id="PF02929">
    <property type="entry name" value="Bgal_small_N"/>
    <property type="match status" value="1"/>
</dbReference>
<reference evidence="2" key="1">
    <citation type="submission" date="2019-03" db="EMBL/GenBank/DDBJ databases">
        <title>Single cell metagenomics reveals metabolic interactions within the superorganism composed of flagellate Streblomastix strix and complex community of Bacteroidetes bacteria on its surface.</title>
        <authorList>
            <person name="Treitli S.C."/>
            <person name="Kolisko M."/>
            <person name="Husnik F."/>
            <person name="Keeling P."/>
            <person name="Hampl V."/>
        </authorList>
    </citation>
    <scope>NUCLEOTIDE SEQUENCE</scope>
    <source>
        <strain evidence="2">STM</strain>
    </source>
</reference>
<protein>
    <recommendedName>
        <fullName evidence="1">Beta galactosidase small chain/ domain-containing protein</fullName>
    </recommendedName>
</protein>
<feature type="non-terminal residue" evidence="2">
    <location>
        <position position="1"/>
    </location>
</feature>